<evidence type="ECO:0000256" key="2">
    <source>
        <dbReference type="ARBA" id="ARBA00023002"/>
    </source>
</evidence>
<evidence type="ECO:0000313" key="7">
    <source>
        <dbReference type="EMBL" id="KAJ4798334.1"/>
    </source>
</evidence>
<reference evidence="7" key="1">
    <citation type="submission" date="2022-08" db="EMBL/GenBank/DDBJ databases">
        <authorList>
            <person name="Marques A."/>
        </authorList>
    </citation>
    <scope>NUCLEOTIDE SEQUENCE</scope>
    <source>
        <strain evidence="7">RhyPub2mFocal</strain>
        <tissue evidence="7">Leaves</tissue>
    </source>
</reference>
<feature type="active site" description="Proton donor" evidence="3">
    <location>
        <position position="95"/>
    </location>
</feature>
<dbReference type="InterPro" id="IPR018170">
    <property type="entry name" value="Aldo/ket_reductase_CS"/>
</dbReference>
<feature type="domain" description="NADP-dependent oxidoreductase" evidence="6">
    <location>
        <begin position="59"/>
        <end position="330"/>
    </location>
</feature>
<accession>A0AAV8FXY3</accession>
<evidence type="ECO:0000259" key="6">
    <source>
        <dbReference type="Pfam" id="PF00248"/>
    </source>
</evidence>
<dbReference type="GO" id="GO:1990641">
    <property type="term" value="P:response to iron ion starvation"/>
    <property type="evidence" value="ECO:0007669"/>
    <property type="project" value="UniProtKB-ARBA"/>
</dbReference>
<organism evidence="7 8">
    <name type="scientific">Rhynchospora pubera</name>
    <dbReference type="NCBI Taxonomy" id="906938"/>
    <lineage>
        <taxon>Eukaryota</taxon>
        <taxon>Viridiplantae</taxon>
        <taxon>Streptophyta</taxon>
        <taxon>Embryophyta</taxon>
        <taxon>Tracheophyta</taxon>
        <taxon>Spermatophyta</taxon>
        <taxon>Magnoliopsida</taxon>
        <taxon>Liliopsida</taxon>
        <taxon>Poales</taxon>
        <taxon>Cyperaceae</taxon>
        <taxon>Cyperoideae</taxon>
        <taxon>Rhynchosporeae</taxon>
        <taxon>Rhynchospora</taxon>
    </lineage>
</organism>
<comment type="caution">
    <text evidence="7">The sequence shown here is derived from an EMBL/GenBank/DDBJ whole genome shotgun (WGS) entry which is preliminary data.</text>
</comment>
<dbReference type="PROSITE" id="PS00798">
    <property type="entry name" value="ALDOKETO_REDUCTASE_1"/>
    <property type="match status" value="1"/>
</dbReference>
<dbReference type="PIRSF" id="PIRSF000097">
    <property type="entry name" value="AKR"/>
    <property type="match status" value="1"/>
</dbReference>
<evidence type="ECO:0000256" key="1">
    <source>
        <dbReference type="ARBA" id="ARBA00007905"/>
    </source>
</evidence>
<feature type="site" description="Lowers pKa of active site Tyr" evidence="5">
    <location>
        <position position="125"/>
    </location>
</feature>
<dbReference type="InterPro" id="IPR023210">
    <property type="entry name" value="NADP_OxRdtase_dom"/>
</dbReference>
<gene>
    <name evidence="7" type="ORF">LUZ62_049580</name>
</gene>
<sequence>MIFYKSEVHLMLKQTTYNQRTKKGDKKEREKKKIRGTVKMASSKIPMVKLNSGHGMPVVGMGTAAPFPFMPENTKSAVIDAIKIGYRHFDTATLYQSESPLGEAIAEAVRLGLIGSRAEIFVTSKIWCTDCYPELVLPALQATLRNLQMDYLDLYLIHEPISVKPGPPSLPIKEEEIVSMDLKGVWEAMEDCQRRGLTKAIGVSNFQPKKLEELLLFAKIAPAVNQVEINPVWQQQQLREFCQEKGIHVTAFSPLGGQGRENGNPVMDSKVLKDIANSHGKTIAQVSLRWLYEQGVSFVVKSFKKERLMQNLEIFDWELTEEDHLKINSIPQEKRLWEVIITKEGTVKSICFQDM</sequence>
<comment type="similarity">
    <text evidence="1">Belongs to the aldo/keto reductase family.</text>
</comment>
<keyword evidence="2" id="KW-0560">Oxidoreductase</keyword>
<evidence type="ECO:0000313" key="8">
    <source>
        <dbReference type="Proteomes" id="UP001140206"/>
    </source>
</evidence>
<dbReference type="AlphaFoldDB" id="A0AAV8FXY3"/>
<dbReference type="PANTHER" id="PTHR11732">
    <property type="entry name" value="ALDO/KETO REDUCTASE"/>
    <property type="match status" value="1"/>
</dbReference>
<proteinExistence type="inferred from homology"/>
<dbReference type="EMBL" id="JAMFTS010000002">
    <property type="protein sequence ID" value="KAJ4798334.1"/>
    <property type="molecule type" value="Genomic_DNA"/>
</dbReference>
<dbReference type="GO" id="GO:0019290">
    <property type="term" value="P:siderophore biosynthetic process"/>
    <property type="evidence" value="ECO:0007669"/>
    <property type="project" value="UniProtKB-ARBA"/>
</dbReference>
<name>A0AAV8FXY3_9POAL</name>
<keyword evidence="8" id="KW-1185">Reference proteome</keyword>
<dbReference type="CDD" id="cd19124">
    <property type="entry name" value="AKR_AKR4A_4B"/>
    <property type="match status" value="1"/>
</dbReference>
<feature type="binding site" evidence="4">
    <location>
        <position position="158"/>
    </location>
    <ligand>
        <name>substrate</name>
    </ligand>
</feature>
<dbReference type="Proteomes" id="UP001140206">
    <property type="component" value="Chromosome 2"/>
</dbReference>
<dbReference type="GO" id="GO:0033707">
    <property type="term" value="F:3''-deamino-3''-oxonicotianamine reductase activity"/>
    <property type="evidence" value="ECO:0007669"/>
    <property type="project" value="UniProtKB-ARBA"/>
</dbReference>
<dbReference type="SUPFAM" id="SSF51430">
    <property type="entry name" value="NAD(P)-linked oxidoreductase"/>
    <property type="match status" value="1"/>
</dbReference>
<evidence type="ECO:0000256" key="4">
    <source>
        <dbReference type="PIRSR" id="PIRSR000097-2"/>
    </source>
</evidence>
<dbReference type="PROSITE" id="PS00063">
    <property type="entry name" value="ALDOKETO_REDUCTASE_3"/>
    <property type="match status" value="1"/>
</dbReference>
<protein>
    <submittedName>
        <fullName evidence="7">NAD(P)-linked oxidoreductase superfamily protein</fullName>
    </submittedName>
</protein>
<dbReference type="InterPro" id="IPR044497">
    <property type="entry name" value="AKR4A/B"/>
</dbReference>
<dbReference type="Pfam" id="PF00248">
    <property type="entry name" value="Aldo_ket_red"/>
    <property type="match status" value="1"/>
</dbReference>
<dbReference type="Gene3D" id="3.20.20.100">
    <property type="entry name" value="NADP-dependent oxidoreductase domain"/>
    <property type="match status" value="1"/>
</dbReference>
<dbReference type="PRINTS" id="PR00069">
    <property type="entry name" value="ALDKETRDTASE"/>
</dbReference>
<evidence type="ECO:0000256" key="3">
    <source>
        <dbReference type="PIRSR" id="PIRSR000097-1"/>
    </source>
</evidence>
<dbReference type="PROSITE" id="PS00062">
    <property type="entry name" value="ALDOKETO_REDUCTASE_2"/>
    <property type="match status" value="1"/>
</dbReference>
<dbReference type="FunFam" id="3.20.20.100:FF:000014">
    <property type="entry name" value="NAD(P)-linked oxidoreductase superfamily protein"/>
    <property type="match status" value="1"/>
</dbReference>
<dbReference type="InterPro" id="IPR036812">
    <property type="entry name" value="NAD(P)_OxRdtase_dom_sf"/>
</dbReference>
<dbReference type="InterPro" id="IPR020471">
    <property type="entry name" value="AKR"/>
</dbReference>
<evidence type="ECO:0000256" key="5">
    <source>
        <dbReference type="PIRSR" id="PIRSR000097-3"/>
    </source>
</evidence>